<protein>
    <submittedName>
        <fullName evidence="1">Uncharacterized protein</fullName>
    </submittedName>
</protein>
<sequence>MGGHSRSLKINLKAIGVKGRMQHRITYQQACTDYVTTPFGRY</sequence>
<gene>
    <name evidence="1" type="ORF">H5410_015374</name>
</gene>
<name>A0A9J5ZTH6_SOLCO</name>
<organism evidence="1 2">
    <name type="scientific">Solanum commersonii</name>
    <name type="common">Commerson's wild potato</name>
    <name type="synonym">Commerson's nightshade</name>
    <dbReference type="NCBI Taxonomy" id="4109"/>
    <lineage>
        <taxon>Eukaryota</taxon>
        <taxon>Viridiplantae</taxon>
        <taxon>Streptophyta</taxon>
        <taxon>Embryophyta</taxon>
        <taxon>Tracheophyta</taxon>
        <taxon>Spermatophyta</taxon>
        <taxon>Magnoliopsida</taxon>
        <taxon>eudicotyledons</taxon>
        <taxon>Gunneridae</taxon>
        <taxon>Pentapetalae</taxon>
        <taxon>asterids</taxon>
        <taxon>lamiids</taxon>
        <taxon>Solanales</taxon>
        <taxon>Solanaceae</taxon>
        <taxon>Solanoideae</taxon>
        <taxon>Solaneae</taxon>
        <taxon>Solanum</taxon>
    </lineage>
</organism>
<evidence type="ECO:0000313" key="1">
    <source>
        <dbReference type="EMBL" id="KAG5615550.1"/>
    </source>
</evidence>
<accession>A0A9J5ZTH6</accession>
<proteinExistence type="predicted"/>
<dbReference type="AlphaFoldDB" id="A0A9J5ZTH6"/>
<reference evidence="1 2" key="1">
    <citation type="submission" date="2020-09" db="EMBL/GenBank/DDBJ databases">
        <title>De no assembly of potato wild relative species, Solanum commersonii.</title>
        <authorList>
            <person name="Cho K."/>
        </authorList>
    </citation>
    <scope>NUCLEOTIDE SEQUENCE [LARGE SCALE GENOMIC DNA]</scope>
    <source>
        <strain evidence="1">LZ3.2</strain>
        <tissue evidence="1">Leaf</tissue>
    </source>
</reference>
<feature type="non-terminal residue" evidence="1">
    <location>
        <position position="42"/>
    </location>
</feature>
<dbReference type="Proteomes" id="UP000824120">
    <property type="component" value="Chromosome 3"/>
</dbReference>
<comment type="caution">
    <text evidence="1">The sequence shown here is derived from an EMBL/GenBank/DDBJ whole genome shotgun (WGS) entry which is preliminary data.</text>
</comment>
<keyword evidence="2" id="KW-1185">Reference proteome</keyword>
<evidence type="ECO:0000313" key="2">
    <source>
        <dbReference type="Proteomes" id="UP000824120"/>
    </source>
</evidence>
<dbReference type="EMBL" id="JACXVP010000003">
    <property type="protein sequence ID" value="KAG5615550.1"/>
    <property type="molecule type" value="Genomic_DNA"/>
</dbReference>